<keyword evidence="3" id="KW-1185">Reference proteome</keyword>
<dbReference type="Proteomes" id="UP000887116">
    <property type="component" value="Unassembled WGS sequence"/>
</dbReference>
<comment type="caution">
    <text evidence="2">The sequence shown here is derived from an EMBL/GenBank/DDBJ whole genome shotgun (WGS) entry which is preliminary data.</text>
</comment>
<dbReference type="OrthoDB" id="6430887at2759"/>
<feature type="region of interest" description="Disordered" evidence="1">
    <location>
        <begin position="83"/>
        <end position="105"/>
    </location>
</feature>
<evidence type="ECO:0000256" key="1">
    <source>
        <dbReference type="SAM" id="MobiDB-lite"/>
    </source>
</evidence>
<reference evidence="2" key="1">
    <citation type="submission" date="2020-07" db="EMBL/GenBank/DDBJ databases">
        <title>Multicomponent nature underlies the extraordinary mechanical properties of spider dragline silk.</title>
        <authorList>
            <person name="Kono N."/>
            <person name="Nakamura H."/>
            <person name="Mori M."/>
            <person name="Yoshida Y."/>
            <person name="Ohtoshi R."/>
            <person name="Malay A.D."/>
            <person name="Moran D.A.P."/>
            <person name="Tomita M."/>
            <person name="Numata K."/>
            <person name="Arakawa K."/>
        </authorList>
    </citation>
    <scope>NUCLEOTIDE SEQUENCE</scope>
</reference>
<organism evidence="2 3">
    <name type="scientific">Trichonephila clavata</name>
    <name type="common">Joro spider</name>
    <name type="synonym">Nephila clavata</name>
    <dbReference type="NCBI Taxonomy" id="2740835"/>
    <lineage>
        <taxon>Eukaryota</taxon>
        <taxon>Metazoa</taxon>
        <taxon>Ecdysozoa</taxon>
        <taxon>Arthropoda</taxon>
        <taxon>Chelicerata</taxon>
        <taxon>Arachnida</taxon>
        <taxon>Araneae</taxon>
        <taxon>Araneomorphae</taxon>
        <taxon>Entelegynae</taxon>
        <taxon>Araneoidea</taxon>
        <taxon>Nephilidae</taxon>
        <taxon>Trichonephila</taxon>
    </lineage>
</organism>
<feature type="compositionally biased region" description="Acidic residues" evidence="1">
    <location>
        <begin position="86"/>
        <end position="102"/>
    </location>
</feature>
<sequence length="124" mass="14355">MVSGVNEVFNLKYVKNFDGSILPPCKRELLQQFRRANYITSLWSNAHMQGLSIFSPENNGWTLEGHQYHLNWFDGDQLPAFVSESLQDESEEDTKDSDDNNEDIQYQHWIGDEISNLNNGNNED</sequence>
<gene>
    <name evidence="2" type="primary">EVAR_17486_1</name>
    <name evidence="2" type="ORF">TNCT_24591</name>
</gene>
<name>A0A8X6HEJ6_TRICU</name>
<proteinExistence type="predicted"/>
<dbReference type="EMBL" id="BMAO01003013">
    <property type="protein sequence ID" value="GFQ85059.1"/>
    <property type="molecule type" value="Genomic_DNA"/>
</dbReference>
<protein>
    <submittedName>
        <fullName evidence="2">Uncharacterized protein</fullName>
    </submittedName>
</protein>
<evidence type="ECO:0000313" key="2">
    <source>
        <dbReference type="EMBL" id="GFQ85059.1"/>
    </source>
</evidence>
<accession>A0A8X6HEJ6</accession>
<dbReference type="AlphaFoldDB" id="A0A8X6HEJ6"/>
<evidence type="ECO:0000313" key="3">
    <source>
        <dbReference type="Proteomes" id="UP000887116"/>
    </source>
</evidence>